<protein>
    <recommendedName>
        <fullName evidence="1">Aminoglycoside phosphotransferase domain-containing protein</fullName>
    </recommendedName>
</protein>
<reference evidence="2 3" key="1">
    <citation type="submission" date="2016-03" db="EMBL/GenBank/DDBJ databases">
        <title>Comparison of Bacillus endophyticus and B. anthracis characteristics using whole genome sequence analysis and microbiological techniques.</title>
        <authorList>
            <person name="Lekota K.E."/>
            <person name="Mafofo J."/>
            <person name="Rees J."/>
            <person name="Muchadeyi F.C."/>
            <person name="Madoroba E."/>
            <person name="Van Heerden H."/>
        </authorList>
    </citation>
    <scope>NUCLEOTIDE SEQUENCE [LARGE SCALE GENOMIC DNA]</scope>
    <source>
        <strain evidence="2 3">3631_10C</strain>
        <plasmid evidence="2">pBEH1</plasmid>
    </source>
</reference>
<dbReference type="InterPro" id="IPR011009">
    <property type="entry name" value="Kinase-like_dom_sf"/>
</dbReference>
<evidence type="ECO:0000313" key="3">
    <source>
        <dbReference type="Proteomes" id="UP000250174"/>
    </source>
</evidence>
<dbReference type="InterPro" id="IPR002575">
    <property type="entry name" value="Aminoglycoside_PTrfase"/>
</dbReference>
<name>A0AAX1Q4M8_9BACI</name>
<comment type="caution">
    <text evidence="2">The sequence shown here is derived from an EMBL/GenBank/DDBJ whole genome shotgun (WGS) entry which is preliminary data.</text>
</comment>
<evidence type="ECO:0000259" key="1">
    <source>
        <dbReference type="Pfam" id="PF01636"/>
    </source>
</evidence>
<evidence type="ECO:0000313" key="2">
    <source>
        <dbReference type="EMBL" id="RAS73655.1"/>
    </source>
</evidence>
<geneLocation type="plasmid" evidence="2">
    <name>pBEH1</name>
</geneLocation>
<dbReference type="RefSeq" id="WP_111924159.1">
    <property type="nucleotide sequence ID" value="NZ_LVYK01000053.1"/>
</dbReference>
<dbReference type="EMBL" id="LVYK01000053">
    <property type="protein sequence ID" value="RAS73655.1"/>
    <property type="molecule type" value="Genomic_DNA"/>
</dbReference>
<gene>
    <name evidence="2" type="ORF">A3864_18835</name>
</gene>
<dbReference type="Pfam" id="PF01636">
    <property type="entry name" value="APH"/>
    <property type="match status" value="1"/>
</dbReference>
<accession>A0AAX1Q4M8</accession>
<proteinExistence type="predicted"/>
<dbReference type="Proteomes" id="UP000250174">
    <property type="component" value="Unassembled WGS sequence"/>
</dbReference>
<dbReference type="SUPFAM" id="SSF56112">
    <property type="entry name" value="Protein kinase-like (PK-like)"/>
    <property type="match status" value="1"/>
</dbReference>
<dbReference type="Gene3D" id="3.90.1200.10">
    <property type="match status" value="1"/>
</dbReference>
<dbReference type="AlphaFoldDB" id="A0AAX1Q4M8"/>
<sequence>MDIQKVVTKLIKQKIINPNIKVCEELNGGTVSTLYLLTSEDGAKYVIKANDPQIIKTEVYFLNFYKENDLLPNLLFMDPSHHYIVYSFLSGSSDYTEKNKKEILKALVKQLINNYKAVPSKDGWGWADELSNSWQGFLLNEITIAKEILDSYLGEEEFNFILKFVKSEKRNILSKESFLLHGDCGIHNFIFDDGKLKGVIDPTPVIGNPLYDLIYAFCSFPDDLTKETLDSVVSHLTINNSRIHEVLYEELLIGLYLRLKSCIKHHPDDFNNYIKAWFYWRDILKNI</sequence>
<organism evidence="2 3">
    <name type="scientific">Priestia endophytica</name>
    <dbReference type="NCBI Taxonomy" id="135735"/>
    <lineage>
        <taxon>Bacteria</taxon>
        <taxon>Bacillati</taxon>
        <taxon>Bacillota</taxon>
        <taxon>Bacilli</taxon>
        <taxon>Bacillales</taxon>
        <taxon>Bacillaceae</taxon>
        <taxon>Priestia</taxon>
    </lineage>
</organism>
<feature type="domain" description="Aminoglycoside phosphotransferase" evidence="1">
    <location>
        <begin position="23"/>
        <end position="229"/>
    </location>
</feature>
<keyword evidence="2" id="KW-0614">Plasmid</keyword>